<keyword evidence="1" id="KW-0472">Membrane</keyword>
<dbReference type="PANTHER" id="PTHR46890:SF48">
    <property type="entry name" value="RNA-DIRECTED DNA POLYMERASE"/>
    <property type="match status" value="1"/>
</dbReference>
<sequence>MRPPVLNDEINKELFDMAPEVMGSMRIFSKVSGILLEGRFVSGFRESLLDRPKDFSQFRPISLCSITYKLVMKVIANRFKVVFPNYISPEQAGFIIGRNISDNVIIVQEVIHSMCSRKDGRNWMAIKLDLEKTYDRISWDFIDMSLVAAGIPEFLRKGILFILKSQLLGGIRFGYLGPGRPYLISFLLMILSFLVKRR</sequence>
<protein>
    <recommendedName>
        <fullName evidence="2">Reverse transcriptase domain-containing protein</fullName>
    </recommendedName>
</protein>
<feature type="domain" description="Reverse transcriptase" evidence="2">
    <location>
        <begin position="53"/>
        <end position="158"/>
    </location>
</feature>
<proteinExistence type="predicted"/>
<keyword evidence="1" id="KW-1133">Transmembrane helix</keyword>
<dbReference type="Pfam" id="PF00078">
    <property type="entry name" value="RVT_1"/>
    <property type="match status" value="1"/>
</dbReference>
<dbReference type="InterPro" id="IPR000477">
    <property type="entry name" value="RT_dom"/>
</dbReference>
<evidence type="ECO:0000256" key="1">
    <source>
        <dbReference type="SAM" id="Phobius"/>
    </source>
</evidence>
<keyword evidence="1" id="KW-0812">Transmembrane</keyword>
<keyword evidence="4" id="KW-1185">Reference proteome</keyword>
<dbReference type="PANTHER" id="PTHR46890">
    <property type="entry name" value="NON-LTR RETROLELEMENT REVERSE TRANSCRIPTASE-LIKE PROTEIN-RELATED"/>
    <property type="match status" value="1"/>
</dbReference>
<dbReference type="InterPro" id="IPR052343">
    <property type="entry name" value="Retrotransposon-Effector_Assoc"/>
</dbReference>
<dbReference type="Proteomes" id="UP001358586">
    <property type="component" value="Chromosome 8"/>
</dbReference>
<dbReference type="SUPFAM" id="SSF56672">
    <property type="entry name" value="DNA/RNA polymerases"/>
    <property type="match status" value="1"/>
</dbReference>
<accession>A0ABR0P023</accession>
<dbReference type="InterPro" id="IPR043502">
    <property type="entry name" value="DNA/RNA_pol_sf"/>
</dbReference>
<feature type="transmembrane region" description="Helical" evidence="1">
    <location>
        <begin position="173"/>
        <end position="195"/>
    </location>
</feature>
<evidence type="ECO:0000313" key="4">
    <source>
        <dbReference type="Proteomes" id="UP001358586"/>
    </source>
</evidence>
<dbReference type="EMBL" id="JARKNE010000008">
    <property type="protein sequence ID" value="KAK5811863.1"/>
    <property type="molecule type" value="Genomic_DNA"/>
</dbReference>
<organism evidence="3 4">
    <name type="scientific">Gossypium arboreum</name>
    <name type="common">Tree cotton</name>
    <name type="synonym">Gossypium nanking</name>
    <dbReference type="NCBI Taxonomy" id="29729"/>
    <lineage>
        <taxon>Eukaryota</taxon>
        <taxon>Viridiplantae</taxon>
        <taxon>Streptophyta</taxon>
        <taxon>Embryophyta</taxon>
        <taxon>Tracheophyta</taxon>
        <taxon>Spermatophyta</taxon>
        <taxon>Magnoliopsida</taxon>
        <taxon>eudicotyledons</taxon>
        <taxon>Gunneridae</taxon>
        <taxon>Pentapetalae</taxon>
        <taxon>rosids</taxon>
        <taxon>malvids</taxon>
        <taxon>Malvales</taxon>
        <taxon>Malvaceae</taxon>
        <taxon>Malvoideae</taxon>
        <taxon>Gossypium</taxon>
    </lineage>
</organism>
<name>A0ABR0P023_GOSAR</name>
<comment type="caution">
    <text evidence="3">The sequence shown here is derived from an EMBL/GenBank/DDBJ whole genome shotgun (WGS) entry which is preliminary data.</text>
</comment>
<evidence type="ECO:0000259" key="2">
    <source>
        <dbReference type="Pfam" id="PF00078"/>
    </source>
</evidence>
<reference evidence="3 4" key="1">
    <citation type="submission" date="2023-03" db="EMBL/GenBank/DDBJ databases">
        <title>WGS of Gossypium arboreum.</title>
        <authorList>
            <person name="Yu D."/>
        </authorList>
    </citation>
    <scope>NUCLEOTIDE SEQUENCE [LARGE SCALE GENOMIC DNA]</scope>
    <source>
        <tissue evidence="3">Leaf</tissue>
    </source>
</reference>
<evidence type="ECO:0000313" key="3">
    <source>
        <dbReference type="EMBL" id="KAK5811863.1"/>
    </source>
</evidence>
<gene>
    <name evidence="3" type="ORF">PVK06_027242</name>
</gene>